<sequence>MIDPRHICPCCNGNLLRHVNHQRVYWFCFYCKQAMPVIDRQQKQ</sequence>
<dbReference type="RefSeq" id="WP_281291122.1">
    <property type="nucleotide sequence ID" value="NZ_LR213806.1"/>
</dbReference>
<gene>
    <name evidence="1" type="ORF">H1P_460030</name>
</gene>
<dbReference type="Proteomes" id="UP000320055">
    <property type="component" value="Unassembled WGS sequence"/>
</dbReference>
<evidence type="ECO:0000313" key="1">
    <source>
        <dbReference type="EMBL" id="VEP16536.1"/>
    </source>
</evidence>
<organism evidence="1 2">
    <name type="scientific">Hyella patelloides LEGE 07179</name>
    <dbReference type="NCBI Taxonomy" id="945734"/>
    <lineage>
        <taxon>Bacteria</taxon>
        <taxon>Bacillati</taxon>
        <taxon>Cyanobacteriota</taxon>
        <taxon>Cyanophyceae</taxon>
        <taxon>Pleurocapsales</taxon>
        <taxon>Hyellaceae</taxon>
        <taxon>Hyella</taxon>
    </lineage>
</organism>
<keyword evidence="2" id="KW-1185">Reference proteome</keyword>
<proteinExistence type="predicted"/>
<dbReference type="AlphaFoldDB" id="A0A563VYN4"/>
<accession>A0A563VYN4</accession>
<evidence type="ECO:0000313" key="2">
    <source>
        <dbReference type="Proteomes" id="UP000320055"/>
    </source>
</evidence>
<name>A0A563VYN4_9CYAN</name>
<dbReference type="EMBL" id="CAACVJ010000401">
    <property type="protein sequence ID" value="VEP16536.1"/>
    <property type="molecule type" value="Genomic_DNA"/>
</dbReference>
<evidence type="ECO:0008006" key="3">
    <source>
        <dbReference type="Google" id="ProtNLM"/>
    </source>
</evidence>
<reference evidence="1 2" key="1">
    <citation type="submission" date="2019-01" db="EMBL/GenBank/DDBJ databases">
        <authorList>
            <person name="Brito A."/>
        </authorList>
    </citation>
    <scope>NUCLEOTIDE SEQUENCE [LARGE SCALE GENOMIC DNA]</scope>
    <source>
        <strain evidence="1">1</strain>
    </source>
</reference>
<protein>
    <recommendedName>
        <fullName evidence="3">FPG-type domain-containing protein</fullName>
    </recommendedName>
</protein>